<dbReference type="Proteomes" id="UP000799755">
    <property type="component" value="Unassembled WGS sequence"/>
</dbReference>
<reference evidence="1" key="1">
    <citation type="journal article" date="2020" name="Stud. Mycol.">
        <title>101 Dothideomycetes genomes: a test case for predicting lifestyles and emergence of pathogens.</title>
        <authorList>
            <person name="Haridas S."/>
            <person name="Albert R."/>
            <person name="Binder M."/>
            <person name="Bloem J."/>
            <person name="Labutti K."/>
            <person name="Salamov A."/>
            <person name="Andreopoulos B."/>
            <person name="Baker S."/>
            <person name="Barry K."/>
            <person name="Bills G."/>
            <person name="Bluhm B."/>
            <person name="Cannon C."/>
            <person name="Castanera R."/>
            <person name="Culley D."/>
            <person name="Daum C."/>
            <person name="Ezra D."/>
            <person name="Gonzalez J."/>
            <person name="Henrissat B."/>
            <person name="Kuo A."/>
            <person name="Liang C."/>
            <person name="Lipzen A."/>
            <person name="Lutzoni F."/>
            <person name="Magnuson J."/>
            <person name="Mondo S."/>
            <person name="Nolan M."/>
            <person name="Ohm R."/>
            <person name="Pangilinan J."/>
            <person name="Park H.-J."/>
            <person name="Ramirez L."/>
            <person name="Alfaro M."/>
            <person name="Sun H."/>
            <person name="Tritt A."/>
            <person name="Yoshinaga Y."/>
            <person name="Zwiers L.-H."/>
            <person name="Turgeon B."/>
            <person name="Goodwin S."/>
            <person name="Spatafora J."/>
            <person name="Crous P."/>
            <person name="Grigoriev I."/>
        </authorList>
    </citation>
    <scope>NUCLEOTIDE SEQUENCE</scope>
    <source>
        <strain evidence="1">ATCC 200398</strain>
    </source>
</reference>
<dbReference type="EMBL" id="MU003505">
    <property type="protein sequence ID" value="KAF2471451.1"/>
    <property type="molecule type" value="Genomic_DNA"/>
</dbReference>
<proteinExistence type="predicted"/>
<sequence>MLFRVVRVLIQMFNSFFYYGVGVISFFFFPSKVGGGYLAFIGGRSRACRFPTHSTRFHGFSHSRPRGTREFFSLHTHFRLYFETGDPIFLYPSFIAWVGLPFTLSVLRYEQRRHNPLIVTSPLSFGTRTLVSCSVPGDLRILHY</sequence>
<keyword evidence="2" id="KW-1185">Reference proteome</keyword>
<evidence type="ECO:0000313" key="2">
    <source>
        <dbReference type="Proteomes" id="UP000799755"/>
    </source>
</evidence>
<comment type="caution">
    <text evidence="1">The sequence shown here is derived from an EMBL/GenBank/DDBJ whole genome shotgun (WGS) entry which is preliminary data.</text>
</comment>
<gene>
    <name evidence="1" type="ORF">BDR25DRAFT_27371</name>
</gene>
<name>A0ACB6QX13_9PLEO</name>
<accession>A0ACB6QX13</accession>
<protein>
    <submittedName>
        <fullName evidence="1">Uncharacterized protein</fullName>
    </submittedName>
</protein>
<organism evidence="1 2">
    <name type="scientific">Lindgomyces ingoldianus</name>
    <dbReference type="NCBI Taxonomy" id="673940"/>
    <lineage>
        <taxon>Eukaryota</taxon>
        <taxon>Fungi</taxon>
        <taxon>Dikarya</taxon>
        <taxon>Ascomycota</taxon>
        <taxon>Pezizomycotina</taxon>
        <taxon>Dothideomycetes</taxon>
        <taxon>Pleosporomycetidae</taxon>
        <taxon>Pleosporales</taxon>
        <taxon>Lindgomycetaceae</taxon>
        <taxon>Lindgomyces</taxon>
    </lineage>
</organism>
<evidence type="ECO:0000313" key="1">
    <source>
        <dbReference type="EMBL" id="KAF2471451.1"/>
    </source>
</evidence>